<dbReference type="PANTHER" id="PTHR10161">
    <property type="entry name" value="TARTRATE-RESISTANT ACID PHOSPHATASE TYPE 5"/>
    <property type="match status" value="1"/>
</dbReference>
<keyword evidence="5" id="KW-1185">Reference proteome</keyword>
<keyword evidence="2" id="KW-0378">Hydrolase</keyword>
<evidence type="ECO:0000259" key="3">
    <source>
        <dbReference type="Pfam" id="PF00149"/>
    </source>
</evidence>
<dbReference type="OrthoDB" id="411211at2759"/>
<evidence type="ECO:0000313" key="4">
    <source>
        <dbReference type="EMBL" id="KII71273.1"/>
    </source>
</evidence>
<organism evidence="4 5">
    <name type="scientific">Thelohanellus kitauei</name>
    <name type="common">Myxosporean</name>
    <dbReference type="NCBI Taxonomy" id="669202"/>
    <lineage>
        <taxon>Eukaryota</taxon>
        <taxon>Metazoa</taxon>
        <taxon>Cnidaria</taxon>
        <taxon>Myxozoa</taxon>
        <taxon>Myxosporea</taxon>
        <taxon>Bivalvulida</taxon>
        <taxon>Platysporina</taxon>
        <taxon>Myxobolidae</taxon>
        <taxon>Thelohanellus</taxon>
    </lineage>
</organism>
<comment type="caution">
    <text evidence="4">The sequence shown here is derived from an EMBL/GenBank/DDBJ whole genome shotgun (WGS) entry which is preliminary data.</text>
</comment>
<dbReference type="GO" id="GO:0016787">
    <property type="term" value="F:hydrolase activity"/>
    <property type="evidence" value="ECO:0007669"/>
    <property type="project" value="UniProtKB-KW"/>
</dbReference>
<keyword evidence="1" id="KW-0732">Signal</keyword>
<dbReference type="InterPro" id="IPR051558">
    <property type="entry name" value="Metallophosphoesterase_PAP"/>
</dbReference>
<name>A0A0C2JPI8_THEKT</name>
<sequence length="337" mass="38526">MLCLKMSIQEILYAKPSVKCFLALHLLFIEAQKKIVVEDLELNVVVIGDIGYPENKSEIKRMVVRAIRSQHAKRPFQLGLNQGDNVYNKGSVKNDFQTLHEIFGVSFPPDIYPFDFLTVVGNHDHKGDLDTQIEYHRQHEPRFYMPSRNYYYGKFLDDIDVVLMDGTSIRFVCVDSTPLYEFKPETAAGVEERILQTSGILRILDNSKTFDYLFMVLHHNVNDGCGPHRYVPDYDGLLNLITHKHLTAIINGHNHNMQVHSMNYLMFYRCYTRPPIITIGNSARADPITAPKIYNAWCTSPEDGGFGQLIISNDFATFNFITGDGTILKSAKINRVQ</sequence>
<dbReference type="InterPro" id="IPR004843">
    <property type="entry name" value="Calcineurin-like_PHP"/>
</dbReference>
<reference evidence="4 5" key="1">
    <citation type="journal article" date="2014" name="Genome Biol. Evol.">
        <title>The genome of the myxosporean Thelohanellus kitauei shows adaptations to nutrient acquisition within its fish host.</title>
        <authorList>
            <person name="Yang Y."/>
            <person name="Xiong J."/>
            <person name="Zhou Z."/>
            <person name="Huo F."/>
            <person name="Miao W."/>
            <person name="Ran C."/>
            <person name="Liu Y."/>
            <person name="Zhang J."/>
            <person name="Feng J."/>
            <person name="Wang M."/>
            <person name="Wang M."/>
            <person name="Wang L."/>
            <person name="Yao B."/>
        </authorList>
    </citation>
    <scope>NUCLEOTIDE SEQUENCE [LARGE SCALE GENOMIC DNA]</scope>
    <source>
        <strain evidence="4">Wuqing</strain>
    </source>
</reference>
<proteinExistence type="predicted"/>
<dbReference type="EMBL" id="JWZT01001813">
    <property type="protein sequence ID" value="KII71273.1"/>
    <property type="molecule type" value="Genomic_DNA"/>
</dbReference>
<dbReference type="SUPFAM" id="SSF56300">
    <property type="entry name" value="Metallo-dependent phosphatases"/>
    <property type="match status" value="1"/>
</dbReference>
<evidence type="ECO:0000256" key="2">
    <source>
        <dbReference type="ARBA" id="ARBA00022801"/>
    </source>
</evidence>
<protein>
    <recommendedName>
        <fullName evidence="3">Calcineurin-like phosphoesterase domain-containing protein</fullName>
    </recommendedName>
</protein>
<accession>A0A0C2JPI8</accession>
<dbReference type="Pfam" id="PF00149">
    <property type="entry name" value="Metallophos"/>
    <property type="match status" value="1"/>
</dbReference>
<dbReference type="InterPro" id="IPR029052">
    <property type="entry name" value="Metallo-depent_PP-like"/>
</dbReference>
<dbReference type="AlphaFoldDB" id="A0A0C2JPI8"/>
<evidence type="ECO:0000256" key="1">
    <source>
        <dbReference type="ARBA" id="ARBA00022729"/>
    </source>
</evidence>
<dbReference type="Proteomes" id="UP000031668">
    <property type="component" value="Unassembled WGS sequence"/>
</dbReference>
<dbReference type="PANTHER" id="PTHR10161:SF14">
    <property type="entry name" value="TARTRATE-RESISTANT ACID PHOSPHATASE TYPE 5"/>
    <property type="match status" value="1"/>
</dbReference>
<dbReference type="Gene3D" id="3.60.21.10">
    <property type="match status" value="1"/>
</dbReference>
<gene>
    <name evidence="4" type="ORF">RF11_08768</name>
</gene>
<feature type="domain" description="Calcineurin-like phosphoesterase" evidence="3">
    <location>
        <begin position="43"/>
        <end position="256"/>
    </location>
</feature>
<evidence type="ECO:0000313" key="5">
    <source>
        <dbReference type="Proteomes" id="UP000031668"/>
    </source>
</evidence>